<keyword evidence="1" id="KW-0812">Transmembrane</keyword>
<dbReference type="Proteomes" id="UP000177785">
    <property type="component" value="Unassembled WGS sequence"/>
</dbReference>
<evidence type="ECO:0000259" key="2">
    <source>
        <dbReference type="Pfam" id="PF20803"/>
    </source>
</evidence>
<organism evidence="3 4">
    <name type="scientific">Candidatus Ryanbacteria bacterium RIFCSPHIGHO2_01_FULL_48_27</name>
    <dbReference type="NCBI Taxonomy" id="1802115"/>
    <lineage>
        <taxon>Bacteria</taxon>
        <taxon>Candidatus Ryaniibacteriota</taxon>
    </lineage>
</organism>
<evidence type="ECO:0000313" key="4">
    <source>
        <dbReference type="Proteomes" id="UP000177785"/>
    </source>
</evidence>
<evidence type="ECO:0000313" key="3">
    <source>
        <dbReference type="EMBL" id="OGZ44280.1"/>
    </source>
</evidence>
<feature type="domain" description="Transcriptional repressor PaaX-like central Cas2-like" evidence="2">
    <location>
        <begin position="103"/>
        <end position="175"/>
    </location>
</feature>
<protein>
    <recommendedName>
        <fullName evidence="2">Transcriptional repressor PaaX-like central Cas2-like domain-containing protein</fullName>
    </recommendedName>
</protein>
<dbReference type="Pfam" id="PF20803">
    <property type="entry name" value="PaaX_M"/>
    <property type="match status" value="1"/>
</dbReference>
<sequence length="190" mass="21565">MGRQEAESKKRAKKAALKKIILESVQAVGVLGLALTVPNVLGAMGKLGLVPAARQGESIGNARQRMIKQGLLAYVNGGVRLTPKGERELRRLELNDVAEQRPRKWDGKWRVLIFDIPDRRKGLRDRVRQSLKMIGFEKLQGSVWAYPYNCEDVVAMLKVDLRVGYDMQYLIVDSIENDTRLRTLFELPKH</sequence>
<gene>
    <name evidence="3" type="ORF">A2756_03190</name>
</gene>
<evidence type="ECO:0000256" key="1">
    <source>
        <dbReference type="SAM" id="Phobius"/>
    </source>
</evidence>
<dbReference type="PANTHER" id="PTHR30319">
    <property type="entry name" value="PHENYLACETIC ACID REGULATOR-RELATED TRANSCRIPTIONAL REPRESSOR"/>
    <property type="match status" value="1"/>
</dbReference>
<accession>A0A1G2G2X7</accession>
<reference evidence="3 4" key="1">
    <citation type="journal article" date="2016" name="Nat. Commun.">
        <title>Thousands of microbial genomes shed light on interconnected biogeochemical processes in an aquifer system.</title>
        <authorList>
            <person name="Anantharaman K."/>
            <person name="Brown C.T."/>
            <person name="Hug L.A."/>
            <person name="Sharon I."/>
            <person name="Castelle C.J."/>
            <person name="Probst A.J."/>
            <person name="Thomas B.C."/>
            <person name="Singh A."/>
            <person name="Wilkins M.J."/>
            <person name="Karaoz U."/>
            <person name="Brodie E.L."/>
            <person name="Williams K.H."/>
            <person name="Hubbard S.S."/>
            <person name="Banfield J.F."/>
        </authorList>
    </citation>
    <scope>NUCLEOTIDE SEQUENCE [LARGE SCALE GENOMIC DNA]</scope>
</reference>
<name>A0A1G2G2X7_9BACT</name>
<comment type="caution">
    <text evidence="3">The sequence shown here is derived from an EMBL/GenBank/DDBJ whole genome shotgun (WGS) entry which is preliminary data.</text>
</comment>
<dbReference type="InterPro" id="IPR048846">
    <property type="entry name" value="PaaX-like_central"/>
</dbReference>
<dbReference type="AlphaFoldDB" id="A0A1G2G2X7"/>
<feature type="transmembrane region" description="Helical" evidence="1">
    <location>
        <begin position="20"/>
        <end position="41"/>
    </location>
</feature>
<dbReference type="GO" id="GO:0006351">
    <property type="term" value="P:DNA-templated transcription"/>
    <property type="evidence" value="ECO:0007669"/>
    <property type="project" value="TreeGrafter"/>
</dbReference>
<keyword evidence="1" id="KW-1133">Transmembrane helix</keyword>
<dbReference type="PANTHER" id="PTHR30319:SF1">
    <property type="entry name" value="TRANSCRIPTIONAL REPRESSOR PAAX"/>
    <property type="match status" value="1"/>
</dbReference>
<keyword evidence="1" id="KW-0472">Membrane</keyword>
<proteinExistence type="predicted"/>
<dbReference type="Gene3D" id="3.30.70.2650">
    <property type="match status" value="1"/>
</dbReference>
<dbReference type="EMBL" id="MHNL01000022">
    <property type="protein sequence ID" value="OGZ44280.1"/>
    <property type="molecule type" value="Genomic_DNA"/>
</dbReference>
<dbReference type="STRING" id="1802115.A2756_03190"/>